<dbReference type="PANTHER" id="PTHR43280:SF32">
    <property type="entry name" value="TRANSCRIPTIONAL REGULATORY PROTEIN"/>
    <property type="match status" value="1"/>
</dbReference>
<evidence type="ECO:0000259" key="4">
    <source>
        <dbReference type="PROSITE" id="PS01124"/>
    </source>
</evidence>
<dbReference type="InterPro" id="IPR014710">
    <property type="entry name" value="RmlC-like_jellyroll"/>
</dbReference>
<sequence>MMYKRDKGMIKRNNRESTFAIEPLPSTIVRTKNEHQINKHLYKEIIFLFSGEGKHMIDDELIEFTPNTLYLINIGQVHSYIEGTNIQGYSIKYKNEFIPSSGLSYKSSFYSKLNGYIADLNYIKLAKKDVKNIRSHFQSILEEYKQPDEAFTSKAIVQYLFVSFMLKIERMAREIVIITSKTTTSNHKKTLYVKFLSLLEENFMTNHSMDFYTEKLSLSRRKLSDLVKEFSGITAKRYLLNRIILEAKRLLAYSNHNLKEICYDLGFESPAYFSTLFKEMTGKTPNEYRKMQQKK</sequence>
<dbReference type="InterPro" id="IPR009057">
    <property type="entry name" value="Homeodomain-like_sf"/>
</dbReference>
<dbReference type="SMART" id="SM00342">
    <property type="entry name" value="HTH_ARAC"/>
    <property type="match status" value="1"/>
</dbReference>
<proteinExistence type="predicted"/>
<evidence type="ECO:0000313" key="6">
    <source>
        <dbReference type="Proteomes" id="UP001597459"/>
    </source>
</evidence>
<dbReference type="InterPro" id="IPR037923">
    <property type="entry name" value="HTH-like"/>
</dbReference>
<organism evidence="5 6">
    <name type="scientific">Aquimarina hainanensis</name>
    <dbReference type="NCBI Taxonomy" id="1578017"/>
    <lineage>
        <taxon>Bacteria</taxon>
        <taxon>Pseudomonadati</taxon>
        <taxon>Bacteroidota</taxon>
        <taxon>Flavobacteriia</taxon>
        <taxon>Flavobacteriales</taxon>
        <taxon>Flavobacteriaceae</taxon>
        <taxon>Aquimarina</taxon>
    </lineage>
</organism>
<evidence type="ECO:0000256" key="2">
    <source>
        <dbReference type="ARBA" id="ARBA00023125"/>
    </source>
</evidence>
<dbReference type="PROSITE" id="PS01124">
    <property type="entry name" value="HTH_ARAC_FAMILY_2"/>
    <property type="match status" value="1"/>
</dbReference>
<protein>
    <submittedName>
        <fullName evidence="5">AraC family transcriptional regulator</fullName>
    </submittedName>
</protein>
<dbReference type="Pfam" id="PF02311">
    <property type="entry name" value="AraC_binding"/>
    <property type="match status" value="1"/>
</dbReference>
<evidence type="ECO:0000313" key="5">
    <source>
        <dbReference type="EMBL" id="MFD2591410.1"/>
    </source>
</evidence>
<name>A0ABW5N719_9FLAO</name>
<dbReference type="InterPro" id="IPR018060">
    <property type="entry name" value="HTH_AraC"/>
</dbReference>
<dbReference type="Gene3D" id="2.60.120.10">
    <property type="entry name" value="Jelly Rolls"/>
    <property type="match status" value="1"/>
</dbReference>
<dbReference type="Proteomes" id="UP001597459">
    <property type="component" value="Unassembled WGS sequence"/>
</dbReference>
<dbReference type="PANTHER" id="PTHR43280">
    <property type="entry name" value="ARAC-FAMILY TRANSCRIPTIONAL REGULATOR"/>
    <property type="match status" value="1"/>
</dbReference>
<accession>A0ABW5N719</accession>
<keyword evidence="6" id="KW-1185">Reference proteome</keyword>
<dbReference type="PRINTS" id="PR00032">
    <property type="entry name" value="HTHARAC"/>
</dbReference>
<feature type="domain" description="HTH araC/xylS-type" evidence="4">
    <location>
        <begin position="193"/>
        <end position="291"/>
    </location>
</feature>
<keyword evidence="2" id="KW-0238">DNA-binding</keyword>
<keyword evidence="3" id="KW-0804">Transcription</keyword>
<evidence type="ECO:0000256" key="3">
    <source>
        <dbReference type="ARBA" id="ARBA00023163"/>
    </source>
</evidence>
<dbReference type="RefSeq" id="WP_176028950.1">
    <property type="nucleotide sequence ID" value="NZ_JBHSJV010000001.1"/>
</dbReference>
<keyword evidence="1" id="KW-0805">Transcription regulation</keyword>
<evidence type="ECO:0000256" key="1">
    <source>
        <dbReference type="ARBA" id="ARBA00023015"/>
    </source>
</evidence>
<dbReference type="SUPFAM" id="SSF51215">
    <property type="entry name" value="Regulatory protein AraC"/>
    <property type="match status" value="1"/>
</dbReference>
<dbReference type="InterPro" id="IPR020449">
    <property type="entry name" value="Tscrpt_reg_AraC-type_HTH"/>
</dbReference>
<reference evidence="6" key="1">
    <citation type="journal article" date="2019" name="Int. J. Syst. Evol. Microbiol.">
        <title>The Global Catalogue of Microorganisms (GCM) 10K type strain sequencing project: providing services to taxonomists for standard genome sequencing and annotation.</title>
        <authorList>
            <consortium name="The Broad Institute Genomics Platform"/>
            <consortium name="The Broad Institute Genome Sequencing Center for Infectious Disease"/>
            <person name="Wu L."/>
            <person name="Ma J."/>
        </authorList>
    </citation>
    <scope>NUCLEOTIDE SEQUENCE [LARGE SCALE GENOMIC DNA]</scope>
    <source>
        <strain evidence="6">KCTC 42423</strain>
    </source>
</reference>
<dbReference type="SUPFAM" id="SSF46689">
    <property type="entry name" value="Homeodomain-like"/>
    <property type="match status" value="1"/>
</dbReference>
<gene>
    <name evidence="5" type="ORF">ACFSTE_11290</name>
</gene>
<comment type="caution">
    <text evidence="5">The sequence shown here is derived from an EMBL/GenBank/DDBJ whole genome shotgun (WGS) entry which is preliminary data.</text>
</comment>
<dbReference type="InterPro" id="IPR003313">
    <property type="entry name" value="AraC-bd"/>
</dbReference>
<dbReference type="Gene3D" id="1.10.10.60">
    <property type="entry name" value="Homeodomain-like"/>
    <property type="match status" value="1"/>
</dbReference>
<dbReference type="Pfam" id="PF12833">
    <property type="entry name" value="HTH_18"/>
    <property type="match status" value="1"/>
</dbReference>
<dbReference type="EMBL" id="JBHULX010000021">
    <property type="protein sequence ID" value="MFD2591410.1"/>
    <property type="molecule type" value="Genomic_DNA"/>
</dbReference>